<comment type="caution">
    <text evidence="2">The sequence shown here is derived from an EMBL/GenBank/DDBJ whole genome shotgun (WGS) entry which is preliminary data.</text>
</comment>
<dbReference type="Proteomes" id="UP000298663">
    <property type="component" value="Unassembled WGS sequence"/>
</dbReference>
<accession>A0A4U5MJQ6</accession>
<feature type="signal peptide" evidence="1">
    <location>
        <begin position="1"/>
        <end position="18"/>
    </location>
</feature>
<evidence type="ECO:0000313" key="3">
    <source>
        <dbReference type="Proteomes" id="UP000298663"/>
    </source>
</evidence>
<reference evidence="2 3" key="2">
    <citation type="journal article" date="2019" name="G3 (Bethesda)">
        <title>Hybrid Assembly of the Genome of the Entomopathogenic Nematode Steinernema carpocapsae Identifies the X-Chromosome.</title>
        <authorList>
            <person name="Serra L."/>
            <person name="Macchietto M."/>
            <person name="Macias-Munoz A."/>
            <person name="McGill C.J."/>
            <person name="Rodriguez I.M."/>
            <person name="Rodriguez B."/>
            <person name="Murad R."/>
            <person name="Mortazavi A."/>
        </authorList>
    </citation>
    <scope>NUCLEOTIDE SEQUENCE [LARGE SCALE GENOMIC DNA]</scope>
    <source>
        <strain evidence="2 3">ALL</strain>
    </source>
</reference>
<sequence>MRLLIVFLTVALVVLGNSDYVPNDCNYQRYVRFDRFYNQTCGTEFFYQAHKVQTYKQMARQERNGEGSSFKCHFLTELQEFLGDDFDRCKRVYHYYSHKSDCVTRAENSYLYKDTFAKCVENLNVVEGEVANCSEYVSCKQPIYSRKCLGQTWAIGCDRLIGELHRRRDVDGLNCNWSELYNLCSNSTYN</sequence>
<keyword evidence="3" id="KW-1185">Reference proteome</keyword>
<dbReference type="AlphaFoldDB" id="A0A4U5MJQ6"/>
<gene>
    <name evidence="2" type="ORF">L596_021759</name>
</gene>
<reference evidence="2 3" key="1">
    <citation type="journal article" date="2015" name="Genome Biol.">
        <title>Comparative genomics of Steinernema reveals deeply conserved gene regulatory networks.</title>
        <authorList>
            <person name="Dillman A.R."/>
            <person name="Macchietto M."/>
            <person name="Porter C.F."/>
            <person name="Rogers A."/>
            <person name="Williams B."/>
            <person name="Antoshechkin I."/>
            <person name="Lee M.M."/>
            <person name="Goodwin Z."/>
            <person name="Lu X."/>
            <person name="Lewis E.E."/>
            <person name="Goodrich-Blair H."/>
            <person name="Stock S.P."/>
            <person name="Adams B.J."/>
            <person name="Sternberg P.W."/>
            <person name="Mortazavi A."/>
        </authorList>
    </citation>
    <scope>NUCLEOTIDE SEQUENCE [LARGE SCALE GENOMIC DNA]</scope>
    <source>
        <strain evidence="2 3">ALL</strain>
    </source>
</reference>
<evidence type="ECO:0000256" key="1">
    <source>
        <dbReference type="SAM" id="SignalP"/>
    </source>
</evidence>
<dbReference type="EMBL" id="AZBU02000007">
    <property type="protein sequence ID" value="TKR69620.1"/>
    <property type="molecule type" value="Genomic_DNA"/>
</dbReference>
<keyword evidence="1" id="KW-0732">Signal</keyword>
<organism evidence="2 3">
    <name type="scientific">Steinernema carpocapsae</name>
    <name type="common">Entomopathogenic nematode</name>
    <dbReference type="NCBI Taxonomy" id="34508"/>
    <lineage>
        <taxon>Eukaryota</taxon>
        <taxon>Metazoa</taxon>
        <taxon>Ecdysozoa</taxon>
        <taxon>Nematoda</taxon>
        <taxon>Chromadorea</taxon>
        <taxon>Rhabditida</taxon>
        <taxon>Tylenchina</taxon>
        <taxon>Panagrolaimomorpha</taxon>
        <taxon>Strongyloidoidea</taxon>
        <taxon>Steinernematidae</taxon>
        <taxon>Steinernema</taxon>
    </lineage>
</organism>
<evidence type="ECO:0000313" key="2">
    <source>
        <dbReference type="EMBL" id="TKR69620.1"/>
    </source>
</evidence>
<name>A0A4U5MJQ6_STECR</name>
<feature type="chain" id="PRO_5020244095" description="DUF19 domain-containing protein" evidence="1">
    <location>
        <begin position="19"/>
        <end position="190"/>
    </location>
</feature>
<evidence type="ECO:0008006" key="4">
    <source>
        <dbReference type="Google" id="ProtNLM"/>
    </source>
</evidence>
<protein>
    <recommendedName>
        <fullName evidence="4">DUF19 domain-containing protein</fullName>
    </recommendedName>
</protein>
<proteinExistence type="predicted"/>